<dbReference type="AlphaFoldDB" id="A0A3F2RQ50"/>
<keyword evidence="5" id="KW-0732">Signal</keyword>
<feature type="compositionally biased region" description="Pro residues" evidence="4">
    <location>
        <begin position="562"/>
        <end position="573"/>
    </location>
</feature>
<keyword evidence="3" id="KW-0378">Hydrolase</keyword>
<reference evidence="7 8" key="1">
    <citation type="submission" date="2018-07" db="EMBL/GenBank/DDBJ databases">
        <title>Genome sequencing of oomycete isolates from Chile give support for New Zealand origin for Phytophthora kernoviae and make available the first Nothophytophthora sp. genome.</title>
        <authorList>
            <person name="Studholme D.J."/>
            <person name="Sanfuentes E."/>
            <person name="Panda P."/>
            <person name="Hill R."/>
            <person name="Sambles C."/>
            <person name="Grant M."/>
            <person name="Williams N.M."/>
            <person name="Mcdougal R.L."/>
        </authorList>
    </citation>
    <scope>NUCLEOTIDE SEQUENCE [LARGE SCALE GENOMIC DNA]</scope>
    <source>
        <strain evidence="7">Chile6</strain>
    </source>
</reference>
<dbReference type="EC" id="3.4.21.62" evidence="2"/>
<feature type="region of interest" description="Disordered" evidence="4">
    <location>
        <begin position="161"/>
        <end position="704"/>
    </location>
</feature>
<evidence type="ECO:0000313" key="8">
    <source>
        <dbReference type="Proteomes" id="UP000277300"/>
    </source>
</evidence>
<feature type="compositionally biased region" description="Low complexity" evidence="4">
    <location>
        <begin position="448"/>
        <end position="462"/>
    </location>
</feature>
<organism evidence="7 8">
    <name type="scientific">Phytophthora kernoviae</name>
    <dbReference type="NCBI Taxonomy" id="325452"/>
    <lineage>
        <taxon>Eukaryota</taxon>
        <taxon>Sar</taxon>
        <taxon>Stramenopiles</taxon>
        <taxon>Oomycota</taxon>
        <taxon>Peronosporomycetes</taxon>
        <taxon>Peronosporales</taxon>
        <taxon>Peronosporaceae</taxon>
        <taxon>Phytophthora</taxon>
    </lineage>
</organism>
<comment type="catalytic activity">
    <reaction evidence="1">
        <text>Hydrolysis of proteins with broad specificity for peptide bonds, and a preference for a large uncharged residue in P1. Hydrolyzes peptide amides.</text>
        <dbReference type="EC" id="3.4.21.62"/>
    </reaction>
</comment>
<dbReference type="PROSITE" id="PS51695">
    <property type="entry name" value="SEDOLISIN"/>
    <property type="match status" value="1"/>
</dbReference>
<dbReference type="PANTHER" id="PTHR14218">
    <property type="entry name" value="PROTEASE S8 TRIPEPTIDYL PEPTIDASE I CLN2"/>
    <property type="match status" value="1"/>
</dbReference>
<evidence type="ECO:0000256" key="2">
    <source>
        <dbReference type="ARBA" id="ARBA00023619"/>
    </source>
</evidence>
<proteinExistence type="predicted"/>
<name>A0A3F2RQ50_9STRA</name>
<dbReference type="SUPFAM" id="SSF52743">
    <property type="entry name" value="Subtilisin-like"/>
    <property type="match status" value="1"/>
</dbReference>
<dbReference type="GO" id="GO:0008240">
    <property type="term" value="F:tripeptidyl-peptidase activity"/>
    <property type="evidence" value="ECO:0007669"/>
    <property type="project" value="TreeGrafter"/>
</dbReference>
<dbReference type="PROSITE" id="PS51257">
    <property type="entry name" value="PROKAR_LIPOPROTEIN"/>
    <property type="match status" value="1"/>
</dbReference>
<feature type="compositionally biased region" description="Low complexity" evidence="4">
    <location>
        <begin position="421"/>
        <end position="435"/>
    </location>
</feature>
<evidence type="ECO:0000259" key="6">
    <source>
        <dbReference type="PROSITE" id="PS51695"/>
    </source>
</evidence>
<sequence length="1280" mass="132584">MRISTVLSIAALGVGCVRALDVSVCGDATYAIDDSRGALCSGAGPSPAGTACPLQGDVAVSDCHEYLPSFLGGQCVAPEDAECRIVTGSTWGCVLPSVGCGDTPVSTPAVTVPTEAKSCPTWDYDGEEDIVDSIDESTAFDGNEDYDQSWFSQTSQVTELYDCGEQPTEAPTEAPATEVPMTESPTTEAPGTEAPATEAPVTESPTTEAPGTEAPATEAPVTESPATEAPGTEAPATEAPVTESPTTEAPGTEAPATEAPVTESPTTEAPGTEAPATEAPVTESPTTEAPGTEAPATETPTTEAPITEAPTTDEPITPTPSSETPETPIPSSTAPGTSAPTQTPTPSTGAPVPSTETPVPETPTPSTETPVPDTPIPSTENPATPIPSAETPAPTTEEPTPAPTTLEPTPAPTTPEPTPAPTTLEPTPAPTTEEPTPAPTTPEPTPAPTTLEPTPAPTTEEPTPAPTTPEPTPAPTTPEPTPAPTTLEPTPAPTTPEPTPAPTTPESTPAPTTLEPTPAPTTEEPTPAPTTLEPTPAPTTLEPTPAPTTLEPTPAPTTLEPTPAPTTPEPTPAPTTLEPTPAPTTPEPTPAPTTPESTPAPTTLEPTPAPTTEEPTPAPTTLEPTPAPTTLEPTPAPTTLEPTPAPTTPESTPAPTTPKPHTPKPTTPRPTTPKPHTPKPTTPRPTTVKPTAKPTTRPPLQAPHIRGLLGGDVVFIDLYCGFQTSLVIMGPRIVFLSSQLEEIVTYVDGLESFPTEMQARFMQGGGTDGNDPLAIKQQPFTDDFLVGAQGATPAVIREQYDIPEKLTVKSASSYAVVDENATTSRVERNKLVVGTFLHEVYNEQDLRQFLHTIDGQEQIGKMPTTTGTCLSPDEPTGEASLDIQVTAALTGHEVSDATDIEMMCYADYRDPTRPYAADNQEPFLTFLQDVNAMQPPPAVVSISYTDDECSVPVAYAEAVSRELMKTALRGISVLVSAGDAGVRGSHLAEGFCHVPSCSKFMAMFPASSPYVTAVGATTIASGSTKDGMGKWHEAVTSTASAKALITSGGGFSEIYDMPSYQRKAVMPYLDFANTSGLSPFFRTTGRALPDVAAVGHAFPVVINGVVGATDGTSVSAPVLASMVALLNRALPNMPPLGFLNPLFYRLHDVCPHVFADITQGDISCGSKGMRCCQKGHEATAGWDAASGLGTLRFSSLLNDLPDCIARMKASAQLSAAQQLQAVTSDLEVEQQTSTGLNNWTPAQRRATQFLGVIAMVGGQAQGDTALAVRTIQRVNIYSHD</sequence>
<evidence type="ECO:0000256" key="3">
    <source>
        <dbReference type="PROSITE-ProRule" id="PRU01032"/>
    </source>
</evidence>
<feature type="compositionally biased region" description="Low complexity" evidence="4">
    <location>
        <begin position="382"/>
        <end position="408"/>
    </location>
</feature>
<dbReference type="Proteomes" id="UP000277300">
    <property type="component" value="Unassembled WGS sequence"/>
</dbReference>
<dbReference type="CDD" id="cd04056">
    <property type="entry name" value="Peptidases_S53"/>
    <property type="match status" value="1"/>
</dbReference>
<keyword evidence="3" id="KW-0106">Calcium</keyword>
<feature type="compositionally biased region" description="Low complexity" evidence="4">
    <location>
        <begin position="594"/>
        <end position="654"/>
    </location>
</feature>
<dbReference type="Pfam" id="PF00082">
    <property type="entry name" value="Peptidase_S8"/>
    <property type="match status" value="1"/>
</dbReference>
<feature type="signal peptide" evidence="5">
    <location>
        <begin position="1"/>
        <end position="19"/>
    </location>
</feature>
<evidence type="ECO:0000256" key="5">
    <source>
        <dbReference type="SAM" id="SignalP"/>
    </source>
</evidence>
<feature type="active site" description="Charge relay system" evidence="3">
    <location>
        <position position="1113"/>
    </location>
</feature>
<feature type="active site" description="Charge relay system" evidence="3">
    <location>
        <position position="882"/>
    </location>
</feature>
<dbReference type="InterPro" id="IPR030400">
    <property type="entry name" value="Sedolisin_dom"/>
</dbReference>
<feature type="domain" description="Peptidase S53" evidence="6">
    <location>
        <begin position="790"/>
        <end position="1203"/>
    </location>
</feature>
<dbReference type="InterPro" id="IPR050819">
    <property type="entry name" value="Tripeptidyl-peptidase_I"/>
</dbReference>
<feature type="binding site" evidence="3">
    <location>
        <position position="1156"/>
    </location>
    <ligand>
        <name>Ca(2+)</name>
        <dbReference type="ChEBI" id="CHEBI:29108"/>
    </ligand>
</feature>
<keyword evidence="3" id="KW-0479">Metal-binding</keyword>
<evidence type="ECO:0000256" key="4">
    <source>
        <dbReference type="SAM" id="MobiDB-lite"/>
    </source>
</evidence>
<evidence type="ECO:0000313" key="7">
    <source>
        <dbReference type="EMBL" id="RLN62025.1"/>
    </source>
</evidence>
<gene>
    <name evidence="7" type="ORF">BBP00_00005020</name>
</gene>
<feature type="binding site" evidence="3">
    <location>
        <position position="1181"/>
    </location>
    <ligand>
        <name>Ca(2+)</name>
        <dbReference type="ChEBI" id="CHEBI:29108"/>
    </ligand>
</feature>
<accession>A0A3F2RQ50</accession>
<feature type="compositionally biased region" description="Pro residues" evidence="4">
    <location>
        <begin position="409"/>
        <end position="420"/>
    </location>
</feature>
<keyword evidence="3" id="KW-0645">Protease</keyword>
<evidence type="ECO:0000256" key="1">
    <source>
        <dbReference type="ARBA" id="ARBA00023529"/>
    </source>
</evidence>
<dbReference type="InterPro" id="IPR036852">
    <property type="entry name" value="Peptidase_S8/S53_dom_sf"/>
</dbReference>
<feature type="active site" description="Charge relay system" evidence="3">
    <location>
        <position position="878"/>
    </location>
</feature>
<dbReference type="GO" id="GO:0004252">
    <property type="term" value="F:serine-type endopeptidase activity"/>
    <property type="evidence" value="ECO:0007669"/>
    <property type="project" value="UniProtKB-UniRule"/>
</dbReference>
<feature type="binding site" evidence="3">
    <location>
        <position position="1157"/>
    </location>
    <ligand>
        <name>Ca(2+)</name>
        <dbReference type="ChEBI" id="CHEBI:29108"/>
    </ligand>
</feature>
<feature type="compositionally biased region" description="Pro residues" evidence="4">
    <location>
        <begin position="436"/>
        <end position="447"/>
    </location>
</feature>
<comment type="cofactor">
    <cofactor evidence="3">
        <name>Ca(2+)</name>
        <dbReference type="ChEBI" id="CHEBI:29108"/>
    </cofactor>
    <text evidence="3">Binds 1 Ca(2+) ion per subunit.</text>
</comment>
<feature type="compositionally biased region" description="Pro residues" evidence="4">
    <location>
        <begin position="580"/>
        <end position="593"/>
    </location>
</feature>
<feature type="chain" id="PRO_5017647584" description="subtilisin" evidence="5">
    <location>
        <begin position="20"/>
        <end position="1280"/>
    </location>
</feature>
<dbReference type="PANTHER" id="PTHR14218:SF15">
    <property type="entry name" value="TRIPEPTIDYL-PEPTIDASE 1"/>
    <property type="match status" value="1"/>
</dbReference>
<dbReference type="InterPro" id="IPR000209">
    <property type="entry name" value="Peptidase_S8/S53_dom"/>
</dbReference>
<dbReference type="Gene3D" id="3.40.50.200">
    <property type="entry name" value="Peptidase S8/S53 domain"/>
    <property type="match status" value="1"/>
</dbReference>
<feature type="binding site" evidence="3">
    <location>
        <position position="1183"/>
    </location>
    <ligand>
        <name>Ca(2+)</name>
        <dbReference type="ChEBI" id="CHEBI:29108"/>
    </ligand>
</feature>
<dbReference type="GO" id="GO:0006508">
    <property type="term" value="P:proteolysis"/>
    <property type="evidence" value="ECO:0007669"/>
    <property type="project" value="UniProtKB-KW"/>
</dbReference>
<feature type="compositionally biased region" description="Low complexity" evidence="4">
    <location>
        <begin position="504"/>
        <end position="561"/>
    </location>
</feature>
<comment type="caution">
    <text evidence="7">The sequence shown here is derived from an EMBL/GenBank/DDBJ whole genome shotgun (WGS) entry which is preliminary data.</text>
</comment>
<feature type="compositionally biased region" description="Pro residues" evidence="4">
    <location>
        <begin position="490"/>
        <end position="503"/>
    </location>
</feature>
<feature type="compositionally biased region" description="Low complexity" evidence="4">
    <location>
        <begin position="167"/>
        <end position="371"/>
    </location>
</feature>
<feature type="compositionally biased region" description="Pro residues" evidence="4">
    <location>
        <begin position="655"/>
        <end position="683"/>
    </location>
</feature>
<dbReference type="EMBL" id="MBDO02000135">
    <property type="protein sequence ID" value="RLN62025.1"/>
    <property type="molecule type" value="Genomic_DNA"/>
</dbReference>
<dbReference type="GO" id="GO:0046872">
    <property type="term" value="F:metal ion binding"/>
    <property type="evidence" value="ECO:0007669"/>
    <property type="project" value="UniProtKB-UniRule"/>
</dbReference>
<protein>
    <recommendedName>
        <fullName evidence="2">subtilisin</fullName>
        <ecNumber evidence="2">3.4.21.62</ecNumber>
    </recommendedName>
</protein>
<feature type="compositionally biased region" description="Pro residues" evidence="4">
    <location>
        <begin position="463"/>
        <end position="483"/>
    </location>
</feature>
<keyword evidence="3" id="KW-0720">Serine protease</keyword>
<dbReference type="OrthoDB" id="2919105at2759"/>
<feature type="compositionally biased region" description="Low complexity" evidence="4">
    <location>
        <begin position="684"/>
        <end position="695"/>
    </location>
</feature>